<sequence>MPLEHSRIRTFEDYQDAYRRSVENPEQFWADVAEPFTWRRKWSSVLKADLVVGRNEWYGGAKLNITENCLDRHLASRGNKLALIWEPNDPKTRQIRYTYRELHQQVCQFANVLLNNGVEKGDRVCLYMPMIPQLAIAVLACARIGAVHSVIFAGFSSTAIADRVNDAQASVVLTSDGLNRGPKQIPVKRVVDEALESCPSVRRVIVVEHLGWPVHMQEGRDVWYHEEALEAAKTCPAEEMDAEDMLFILYTSGSTGKPKGVVHTTAGYMVWADYTFRNVFQVEENDIYWCTADIGWVTGHSYLLYGPLLNGATTLMFEGVPTYPDAGRFWEVIDKHGVTVFYTAPTAIRSLMATPLDNVLSYSLDSLRILGSVGEPINEEAWHWYHTHVGKERCPVIDTWWQTETGGIMISALAGVSPTKPAHAGQPLPGVQPVLLSQEGQEIEGNDQEGYLAIKAPWPGIIRTTYGDHERAKQTYFGPYPGYYFTGDGARRDENGLYRIIGRVDDVINVSGHRFGTAEIENAINQNPNVVESAVVGYPHDVKGQGIYAFVICREGACDTATDKPHVEASIIETVVAEIGKIAKPDKIQLVSGLPKTRSGKIMRRILRKVAEGETSNIGDVTTLLDPAVVDEIINGRK</sequence>
<dbReference type="Pfam" id="PF13193">
    <property type="entry name" value="AMP-binding_C"/>
    <property type="match status" value="1"/>
</dbReference>
<evidence type="ECO:0000256" key="1">
    <source>
        <dbReference type="ARBA" id="ARBA00006432"/>
    </source>
</evidence>
<evidence type="ECO:0000313" key="11">
    <source>
        <dbReference type="Proteomes" id="UP000228535"/>
    </source>
</evidence>
<dbReference type="GO" id="GO:0019427">
    <property type="term" value="P:acetyl-CoA biosynthetic process from acetate"/>
    <property type="evidence" value="ECO:0007669"/>
    <property type="project" value="UniProtKB-UniRule"/>
</dbReference>
<dbReference type="InterPro" id="IPR011904">
    <property type="entry name" value="Ac_CoA_lig"/>
</dbReference>
<dbReference type="RefSeq" id="WP_100335861.1">
    <property type="nucleotide sequence ID" value="NZ_PGFA01000001.1"/>
</dbReference>
<dbReference type="NCBIfam" id="TIGR02188">
    <property type="entry name" value="Ac_CoA_lig_AcsA"/>
    <property type="match status" value="1"/>
</dbReference>
<dbReference type="PANTHER" id="PTHR24095:SF14">
    <property type="entry name" value="ACETYL-COENZYME A SYNTHETASE 1"/>
    <property type="match status" value="1"/>
</dbReference>
<proteinExistence type="inferred from homology"/>
<keyword evidence="11" id="KW-1185">Reference proteome</keyword>
<keyword evidence="2" id="KW-0436">Ligase</keyword>
<dbReference type="FunFam" id="3.40.50.12780:FF:000001">
    <property type="entry name" value="Acetyl-coenzyme A synthetase"/>
    <property type="match status" value="1"/>
</dbReference>
<dbReference type="GO" id="GO:0003987">
    <property type="term" value="F:acetate-CoA ligase activity"/>
    <property type="evidence" value="ECO:0007669"/>
    <property type="project" value="UniProtKB-UniRule"/>
</dbReference>
<dbReference type="InterPro" id="IPR025110">
    <property type="entry name" value="AMP-bd_C"/>
</dbReference>
<dbReference type="PANTHER" id="PTHR24095">
    <property type="entry name" value="ACETYL-COENZYME A SYNTHETASE"/>
    <property type="match status" value="1"/>
</dbReference>
<comment type="similarity">
    <text evidence="1">Belongs to the ATP-dependent AMP-binding enzyme family.</text>
</comment>
<dbReference type="SUPFAM" id="SSF56801">
    <property type="entry name" value="Acetyl-CoA synthetase-like"/>
    <property type="match status" value="1"/>
</dbReference>
<protein>
    <recommendedName>
        <fullName evidence="6">Acetate--CoA ligase</fullName>
        <ecNumber evidence="6">6.2.1.1</ecNumber>
    </recommendedName>
</protein>
<accession>A0A2M9BQK4</accession>
<keyword evidence="5" id="KW-0007">Acetylation</keyword>
<evidence type="ECO:0000259" key="8">
    <source>
        <dbReference type="Pfam" id="PF13193"/>
    </source>
</evidence>
<dbReference type="InterPro" id="IPR042099">
    <property type="entry name" value="ANL_N_sf"/>
</dbReference>
<dbReference type="Gene3D" id="3.30.300.30">
    <property type="match status" value="1"/>
</dbReference>
<feature type="domain" description="AMP-dependent synthetase/ligase" evidence="7">
    <location>
        <begin position="71"/>
        <end position="458"/>
    </location>
</feature>
<feature type="domain" description="Acetyl-coenzyme A synthetase N-terminal" evidence="9">
    <location>
        <begin position="14"/>
        <end position="69"/>
    </location>
</feature>
<dbReference type="PROSITE" id="PS00455">
    <property type="entry name" value="AMP_BINDING"/>
    <property type="match status" value="1"/>
</dbReference>
<dbReference type="InterPro" id="IPR020845">
    <property type="entry name" value="AMP-binding_CS"/>
</dbReference>
<dbReference type="Gene3D" id="3.40.50.12780">
    <property type="entry name" value="N-terminal domain of ligase-like"/>
    <property type="match status" value="1"/>
</dbReference>
<evidence type="ECO:0000256" key="2">
    <source>
        <dbReference type="ARBA" id="ARBA00022598"/>
    </source>
</evidence>
<organism evidence="10 11">
    <name type="scientific">Hymenobacter chitinivorans DSM 11115</name>
    <dbReference type="NCBI Taxonomy" id="1121954"/>
    <lineage>
        <taxon>Bacteria</taxon>
        <taxon>Pseudomonadati</taxon>
        <taxon>Bacteroidota</taxon>
        <taxon>Cytophagia</taxon>
        <taxon>Cytophagales</taxon>
        <taxon>Hymenobacteraceae</taxon>
        <taxon>Hymenobacter</taxon>
    </lineage>
</organism>
<reference evidence="10 11" key="1">
    <citation type="submission" date="2017-11" db="EMBL/GenBank/DDBJ databases">
        <title>Genomic Encyclopedia of Archaeal and Bacterial Type Strains, Phase II (KMG-II): From Individual Species to Whole Genera.</title>
        <authorList>
            <person name="Goeker M."/>
        </authorList>
    </citation>
    <scope>NUCLEOTIDE SEQUENCE [LARGE SCALE GENOMIC DNA]</scope>
    <source>
        <strain evidence="10 11">DSM 11115</strain>
    </source>
</reference>
<feature type="domain" description="AMP-binding enzyme C-terminal" evidence="8">
    <location>
        <begin position="519"/>
        <end position="601"/>
    </location>
</feature>
<evidence type="ECO:0000256" key="4">
    <source>
        <dbReference type="ARBA" id="ARBA00022840"/>
    </source>
</evidence>
<evidence type="ECO:0000313" key="10">
    <source>
        <dbReference type="EMBL" id="PJJ60197.1"/>
    </source>
</evidence>
<evidence type="ECO:0000256" key="6">
    <source>
        <dbReference type="NCBIfam" id="TIGR02188"/>
    </source>
</evidence>
<dbReference type="InterPro" id="IPR032387">
    <property type="entry name" value="ACAS_N"/>
</dbReference>
<dbReference type="OrthoDB" id="9778383at2"/>
<evidence type="ECO:0000259" key="7">
    <source>
        <dbReference type="Pfam" id="PF00501"/>
    </source>
</evidence>
<dbReference type="Pfam" id="PF16177">
    <property type="entry name" value="ACAS_N"/>
    <property type="match status" value="1"/>
</dbReference>
<dbReference type="Pfam" id="PF00501">
    <property type="entry name" value="AMP-binding"/>
    <property type="match status" value="1"/>
</dbReference>
<gene>
    <name evidence="10" type="ORF">CLV45_1622</name>
</gene>
<dbReference type="InterPro" id="IPR045851">
    <property type="entry name" value="AMP-bd_C_sf"/>
</dbReference>
<dbReference type="GO" id="GO:0016208">
    <property type="term" value="F:AMP binding"/>
    <property type="evidence" value="ECO:0007669"/>
    <property type="project" value="InterPro"/>
</dbReference>
<keyword evidence="4" id="KW-0067">ATP-binding</keyword>
<comment type="caution">
    <text evidence="10">The sequence shown here is derived from an EMBL/GenBank/DDBJ whole genome shotgun (WGS) entry which is preliminary data.</text>
</comment>
<evidence type="ECO:0000256" key="3">
    <source>
        <dbReference type="ARBA" id="ARBA00022741"/>
    </source>
</evidence>
<dbReference type="EC" id="6.2.1.1" evidence="6"/>
<evidence type="ECO:0000259" key="9">
    <source>
        <dbReference type="Pfam" id="PF16177"/>
    </source>
</evidence>
<dbReference type="NCBIfam" id="NF001208">
    <property type="entry name" value="PRK00174.1"/>
    <property type="match status" value="1"/>
</dbReference>
<dbReference type="AlphaFoldDB" id="A0A2M9BQK4"/>
<dbReference type="EMBL" id="PGFA01000001">
    <property type="protein sequence ID" value="PJJ60197.1"/>
    <property type="molecule type" value="Genomic_DNA"/>
</dbReference>
<name>A0A2M9BQK4_9BACT</name>
<evidence type="ECO:0000256" key="5">
    <source>
        <dbReference type="ARBA" id="ARBA00022990"/>
    </source>
</evidence>
<dbReference type="GO" id="GO:0005524">
    <property type="term" value="F:ATP binding"/>
    <property type="evidence" value="ECO:0007669"/>
    <property type="project" value="UniProtKB-KW"/>
</dbReference>
<dbReference type="CDD" id="cd05966">
    <property type="entry name" value="ACS"/>
    <property type="match status" value="1"/>
</dbReference>
<keyword evidence="3" id="KW-0547">Nucleotide-binding</keyword>
<dbReference type="Proteomes" id="UP000228535">
    <property type="component" value="Unassembled WGS sequence"/>
</dbReference>
<dbReference type="InterPro" id="IPR000873">
    <property type="entry name" value="AMP-dep_synth/lig_dom"/>
</dbReference>